<reference evidence="3" key="1">
    <citation type="submission" date="2016-11" db="EMBL/GenBank/DDBJ databases">
        <authorList>
            <person name="Varghese N."/>
            <person name="Submissions S."/>
        </authorList>
    </citation>
    <scope>NUCLEOTIDE SEQUENCE [LARGE SCALE GENOMIC DNA]</scope>
    <source>
        <strain evidence="3">DSM 26134</strain>
    </source>
</reference>
<evidence type="ECO:0000313" key="2">
    <source>
        <dbReference type="EMBL" id="SHK48948.1"/>
    </source>
</evidence>
<accession>A0A1M6SWK4</accession>
<proteinExistence type="predicted"/>
<feature type="transmembrane region" description="Helical" evidence="1">
    <location>
        <begin position="7"/>
        <end position="25"/>
    </location>
</feature>
<dbReference type="STRING" id="156994.SAMN04488028_105179"/>
<gene>
    <name evidence="2" type="ORF">SAMN04488028_105179</name>
</gene>
<dbReference type="EMBL" id="FRAA01000005">
    <property type="protein sequence ID" value="SHK48948.1"/>
    <property type="molecule type" value="Genomic_DNA"/>
</dbReference>
<sequence length="118" mass="12330">MKALPTLGKFIYSIPMMIFGLFHFMGAKGMTGMVPSYIPGGVFWVYLTGVALIAAGLGILIGKKGRLAAQLLGLMLVLFALMIHLPGATSGDQAATAMFLKDIALGGGAWVLSGQLRS</sequence>
<protein>
    <submittedName>
        <fullName evidence="2">DoxX protein</fullName>
    </submittedName>
</protein>
<dbReference type="AlphaFoldDB" id="A0A1M6SWK4"/>
<dbReference type="RefSeq" id="WP_073123322.1">
    <property type="nucleotide sequence ID" value="NZ_FRAA01000005.1"/>
</dbReference>
<keyword evidence="3" id="KW-1185">Reference proteome</keyword>
<feature type="transmembrane region" description="Helical" evidence="1">
    <location>
        <begin position="37"/>
        <end position="60"/>
    </location>
</feature>
<evidence type="ECO:0000313" key="3">
    <source>
        <dbReference type="Proteomes" id="UP000184474"/>
    </source>
</evidence>
<feature type="transmembrane region" description="Helical" evidence="1">
    <location>
        <begin position="67"/>
        <end position="88"/>
    </location>
</feature>
<name>A0A1M6SWK4_REIAG</name>
<evidence type="ECO:0000256" key="1">
    <source>
        <dbReference type="SAM" id="Phobius"/>
    </source>
</evidence>
<keyword evidence="1" id="KW-0812">Transmembrane</keyword>
<organism evidence="2 3">
    <name type="scientific">Reichenbachiella agariperforans</name>
    <dbReference type="NCBI Taxonomy" id="156994"/>
    <lineage>
        <taxon>Bacteria</taxon>
        <taxon>Pseudomonadati</taxon>
        <taxon>Bacteroidota</taxon>
        <taxon>Cytophagia</taxon>
        <taxon>Cytophagales</taxon>
        <taxon>Reichenbachiellaceae</taxon>
        <taxon>Reichenbachiella</taxon>
    </lineage>
</organism>
<keyword evidence="1" id="KW-1133">Transmembrane helix</keyword>
<keyword evidence="1" id="KW-0472">Membrane</keyword>
<dbReference type="Proteomes" id="UP000184474">
    <property type="component" value="Unassembled WGS sequence"/>
</dbReference>